<feature type="region of interest" description="Disordered" evidence="1">
    <location>
        <begin position="93"/>
        <end position="143"/>
    </location>
</feature>
<dbReference type="PANTHER" id="PTHR39942:SF1">
    <property type="entry name" value="BCDNA.LD26519-RELATED"/>
    <property type="match status" value="1"/>
</dbReference>
<keyword evidence="3" id="KW-1185">Reference proteome</keyword>
<evidence type="ECO:0000313" key="4">
    <source>
        <dbReference type="RefSeq" id="XP_008480487.2"/>
    </source>
</evidence>
<proteinExistence type="predicted"/>
<evidence type="ECO:0000259" key="2">
    <source>
        <dbReference type="Pfam" id="PF07776"/>
    </source>
</evidence>
<evidence type="ECO:0000256" key="1">
    <source>
        <dbReference type="SAM" id="MobiDB-lite"/>
    </source>
</evidence>
<dbReference type="Proteomes" id="UP000079169">
    <property type="component" value="Unplaced"/>
</dbReference>
<dbReference type="SUPFAM" id="SSF57716">
    <property type="entry name" value="Glucocorticoid receptor-like (DNA-binding domain)"/>
    <property type="match status" value="1"/>
</dbReference>
<dbReference type="GO" id="GO:0008270">
    <property type="term" value="F:zinc ion binding"/>
    <property type="evidence" value="ECO:0007669"/>
    <property type="project" value="InterPro"/>
</dbReference>
<dbReference type="GeneID" id="103517242"/>
<gene>
    <name evidence="4" type="primary">LOC103517242</name>
</gene>
<accession>A0A1S3DFB5</accession>
<dbReference type="GO" id="GO:0005634">
    <property type="term" value="C:nucleus"/>
    <property type="evidence" value="ECO:0007669"/>
    <property type="project" value="InterPro"/>
</dbReference>
<dbReference type="Pfam" id="PF07776">
    <property type="entry name" value="zf-AD"/>
    <property type="match status" value="1"/>
</dbReference>
<evidence type="ECO:0000313" key="3">
    <source>
        <dbReference type="Proteomes" id="UP000079169"/>
    </source>
</evidence>
<dbReference type="PaxDb" id="121845-A0A1S3DFB5"/>
<dbReference type="KEGG" id="dci:103517242"/>
<dbReference type="PANTHER" id="PTHR39942">
    <property type="entry name" value="BCDNA.LD26519-RELATED"/>
    <property type="match status" value="1"/>
</dbReference>
<dbReference type="STRING" id="121845.A0A1S3DFB5"/>
<dbReference type="InterPro" id="IPR012934">
    <property type="entry name" value="Znf_AD"/>
</dbReference>
<dbReference type="AlphaFoldDB" id="A0A1S3DFB5"/>
<dbReference type="Gene3D" id="3.40.1800.20">
    <property type="match status" value="1"/>
</dbReference>
<feature type="domain" description="ZAD" evidence="2">
    <location>
        <begin position="17"/>
        <end position="63"/>
    </location>
</feature>
<protein>
    <submittedName>
        <fullName evidence="4">Uncharacterized protein LOC103517242</fullName>
    </submittedName>
</protein>
<feature type="compositionally biased region" description="Acidic residues" evidence="1">
    <location>
        <begin position="99"/>
        <end position="118"/>
    </location>
</feature>
<reference evidence="4" key="1">
    <citation type="submission" date="2025-08" db="UniProtKB">
        <authorList>
            <consortium name="RefSeq"/>
        </authorList>
    </citation>
    <scope>IDENTIFICATION</scope>
</reference>
<sequence length="143" mass="16448">MLYTNEVELISGHEIRLLYYKIISCLPVHVTQDDKLPRKICMQCNEKVDNFYQFWTLTAKTQKTLLDWVEKKDILPPTKIKTENVMTAGEVSFKQENLDYSDDDNDRYEDDASEDDVEPSTIVKVCEETEEGSSAGPSTTTIK</sequence>
<name>A0A1S3DFB5_DIACI</name>
<organism evidence="3 4">
    <name type="scientific">Diaphorina citri</name>
    <name type="common">Asian citrus psyllid</name>
    <dbReference type="NCBI Taxonomy" id="121845"/>
    <lineage>
        <taxon>Eukaryota</taxon>
        <taxon>Metazoa</taxon>
        <taxon>Ecdysozoa</taxon>
        <taxon>Arthropoda</taxon>
        <taxon>Hexapoda</taxon>
        <taxon>Insecta</taxon>
        <taxon>Pterygota</taxon>
        <taxon>Neoptera</taxon>
        <taxon>Paraneoptera</taxon>
        <taxon>Hemiptera</taxon>
        <taxon>Sternorrhyncha</taxon>
        <taxon>Psylloidea</taxon>
        <taxon>Psyllidae</taxon>
        <taxon>Diaphorininae</taxon>
        <taxon>Diaphorina</taxon>
    </lineage>
</organism>
<dbReference type="RefSeq" id="XP_008480487.2">
    <property type="nucleotide sequence ID" value="XM_008482265.2"/>
</dbReference>